<feature type="region of interest" description="Disordered" evidence="1">
    <location>
        <begin position="423"/>
        <end position="453"/>
    </location>
</feature>
<feature type="region of interest" description="Disordered" evidence="1">
    <location>
        <begin position="1"/>
        <end position="49"/>
    </location>
</feature>
<reference evidence="2" key="1">
    <citation type="submission" date="2021-01" db="EMBL/GenBank/DDBJ databases">
        <title>Adiantum capillus-veneris genome.</title>
        <authorList>
            <person name="Fang Y."/>
            <person name="Liao Q."/>
        </authorList>
    </citation>
    <scope>NUCLEOTIDE SEQUENCE</scope>
    <source>
        <strain evidence="2">H3</strain>
        <tissue evidence="2">Leaf</tissue>
    </source>
</reference>
<dbReference type="OrthoDB" id="1911931at2759"/>
<feature type="compositionally biased region" description="Polar residues" evidence="1">
    <location>
        <begin position="1"/>
        <end position="23"/>
    </location>
</feature>
<keyword evidence="3" id="KW-1185">Reference proteome</keyword>
<feature type="region of interest" description="Disordered" evidence="1">
    <location>
        <begin position="64"/>
        <end position="97"/>
    </location>
</feature>
<dbReference type="EMBL" id="JABFUD020000001">
    <property type="protein sequence ID" value="KAI5084666.1"/>
    <property type="molecule type" value="Genomic_DNA"/>
</dbReference>
<protein>
    <submittedName>
        <fullName evidence="2">Uncharacterized protein</fullName>
    </submittedName>
</protein>
<dbReference type="AlphaFoldDB" id="A0A9D4VFH2"/>
<gene>
    <name evidence="2" type="ORF">GOP47_0000835</name>
</gene>
<feature type="compositionally biased region" description="Polar residues" evidence="1">
    <location>
        <begin position="221"/>
        <end position="232"/>
    </location>
</feature>
<feature type="compositionally biased region" description="Basic residues" evidence="1">
    <location>
        <begin position="306"/>
        <end position="315"/>
    </location>
</feature>
<feature type="compositionally biased region" description="Polar residues" evidence="1">
    <location>
        <begin position="64"/>
        <end position="77"/>
    </location>
</feature>
<organism evidence="2 3">
    <name type="scientific">Adiantum capillus-veneris</name>
    <name type="common">Maidenhair fern</name>
    <dbReference type="NCBI Taxonomy" id="13818"/>
    <lineage>
        <taxon>Eukaryota</taxon>
        <taxon>Viridiplantae</taxon>
        <taxon>Streptophyta</taxon>
        <taxon>Embryophyta</taxon>
        <taxon>Tracheophyta</taxon>
        <taxon>Polypodiopsida</taxon>
        <taxon>Polypodiidae</taxon>
        <taxon>Polypodiales</taxon>
        <taxon>Pteridineae</taxon>
        <taxon>Pteridaceae</taxon>
        <taxon>Vittarioideae</taxon>
        <taxon>Adiantum</taxon>
    </lineage>
</organism>
<evidence type="ECO:0000313" key="3">
    <source>
        <dbReference type="Proteomes" id="UP000886520"/>
    </source>
</evidence>
<comment type="caution">
    <text evidence="2">The sequence shown here is derived from an EMBL/GenBank/DDBJ whole genome shotgun (WGS) entry which is preliminary data.</text>
</comment>
<feature type="region of interest" description="Disordered" evidence="1">
    <location>
        <begin position="219"/>
        <end position="239"/>
    </location>
</feature>
<name>A0A9D4VFH2_ADICA</name>
<feature type="compositionally biased region" description="Polar residues" evidence="1">
    <location>
        <begin position="424"/>
        <end position="448"/>
    </location>
</feature>
<dbReference type="PANTHER" id="PTHR34466">
    <property type="entry name" value="OS11G0129800 PROTEIN"/>
    <property type="match status" value="1"/>
</dbReference>
<dbReference type="PANTHER" id="PTHR34466:SF3">
    <property type="entry name" value="OS11G0129800 PROTEIN"/>
    <property type="match status" value="1"/>
</dbReference>
<accession>A0A9D4VFH2</accession>
<feature type="region of interest" description="Disordered" evidence="1">
    <location>
        <begin position="291"/>
        <end position="324"/>
    </location>
</feature>
<proteinExistence type="predicted"/>
<sequence>MATSAFRSTTRRNCQISGYSSSAEGGGIPATPLSKRDPSPSGRGFHRRSASVSDFSARYLSDCSSTSDLRSCNNKSSRTGRRSVCPSDSENDMDSLSTHRQYGKWGVELEDERPANSFTSKTGLVKLEHKGLRRTFSSQDLSQAIHKMRHHVPVLLTKTEGDDTEGIVEEKTIRAVYAQMKSLHTDPPVGDVGMTDFLDAMRAEVRRAVSDVRIELEESMQKNGKLSTSSAENRSESHGTDVIQAVADIRKEYTTKLEESEKRVRELWSQIAVEERRCLELSKIVKELLPTPPPAIVPTSMAHSSSSRRRPLRRKNSTERQLDTKNLHDEAYRYFEECVSIFSYDCQGDSNDYIQGKENSNRRRSMKEGYAKALSMGTNGKGESQPNASSVGSDGVVLPWLQWEAEAGAAGDKNLKQVERNAKGISSKNSPLHRLGSSSHPKPNNTSAELGKPSLTTLAGPVWSESGALEAKSDLFDSKQMSSTIRFTLDDNTIRKESTTFLDVDLLLFEKIKFRCRVEKGELLLCQGLFLM</sequence>
<evidence type="ECO:0000256" key="1">
    <source>
        <dbReference type="SAM" id="MobiDB-lite"/>
    </source>
</evidence>
<dbReference type="Proteomes" id="UP000886520">
    <property type="component" value="Chromosome 1"/>
</dbReference>
<evidence type="ECO:0000313" key="2">
    <source>
        <dbReference type="EMBL" id="KAI5084666.1"/>
    </source>
</evidence>